<evidence type="ECO:0000313" key="3">
    <source>
        <dbReference type="Proteomes" id="UP000019246"/>
    </source>
</evidence>
<dbReference type="OrthoDB" id="2874010at2"/>
<dbReference type="Proteomes" id="UP000019246">
    <property type="component" value="Unassembled WGS sequence"/>
</dbReference>
<evidence type="ECO:0000313" key="2">
    <source>
        <dbReference type="EMBL" id="EUJ20562.1"/>
    </source>
</evidence>
<evidence type="ECO:0000259" key="1">
    <source>
        <dbReference type="Pfam" id="PF25155"/>
    </source>
</evidence>
<comment type="caution">
    <text evidence="2">The sequence shown here is derived from an EMBL/GenBank/DDBJ whole genome shotgun (WGS) entry which is preliminary data.</text>
</comment>
<dbReference type="EMBL" id="AOCG01000004">
    <property type="protein sequence ID" value="EUJ20562.1"/>
    <property type="molecule type" value="Genomic_DNA"/>
</dbReference>
<organism evidence="2 3">
    <name type="scientific">Listeria aquatica FSL S10-1188</name>
    <dbReference type="NCBI Taxonomy" id="1265818"/>
    <lineage>
        <taxon>Bacteria</taxon>
        <taxon>Bacillati</taxon>
        <taxon>Bacillota</taxon>
        <taxon>Bacilli</taxon>
        <taxon>Bacillales</taxon>
        <taxon>Listeriaceae</taxon>
        <taxon>Listeria</taxon>
    </lineage>
</organism>
<proteinExistence type="predicted"/>
<protein>
    <recommendedName>
        <fullName evidence="1">YvbJ-like NTF2-like domain-containing protein</fullName>
    </recommendedName>
</protein>
<sequence>MYFTVTTDAKQVSLTTFGETISYNKKKDLYGPLMPGTYNIKASVSDTIDVPIVSLNEQSIYHENKNLNLNVDDIMSKDKKFQKEISQLADQSMIEYQQFWGTGMDRNKLVHFTDSYKGSDSESIKEYISKIRILYKGIQVNKDSLEIDKKLDDWILTLDADIQMDGQMDTIVEGYSPKLQFNGVCKITFKYDQQKKSWLINGIENSFSDAGDWDNIEKIEHKNAKALEWTNKKSAESEL</sequence>
<accession>W7B3Q8</accession>
<feature type="domain" description="YvbJ-like NTF2-like" evidence="1">
    <location>
        <begin position="88"/>
        <end position="204"/>
    </location>
</feature>
<dbReference type="PATRIC" id="fig|1265818.5.peg.800"/>
<dbReference type="AlphaFoldDB" id="W7B3Q8"/>
<dbReference type="RefSeq" id="WP_036071425.1">
    <property type="nucleotide sequence ID" value="NZ_AOCG01000004.1"/>
</dbReference>
<gene>
    <name evidence="2" type="ORF">MAQA_04006</name>
</gene>
<dbReference type="Pfam" id="PF25155">
    <property type="entry name" value="NTF2_YvbJ"/>
    <property type="match status" value="1"/>
</dbReference>
<keyword evidence="3" id="KW-1185">Reference proteome</keyword>
<reference evidence="2 3" key="1">
    <citation type="journal article" date="2014" name="Int. J. Syst. Evol. Microbiol.">
        <title>Listeria floridensis sp. nov., Listeria aquatica sp. nov., Listeria cornellensis sp. nov., Listeria riparia sp. nov. and Listeria grandensis sp. nov., from agricultural and natural environments.</title>
        <authorList>
            <person name="den Bakker H.C."/>
            <person name="Warchocki S."/>
            <person name="Wright E.M."/>
            <person name="Allred A.F."/>
            <person name="Ahlstrom C."/>
            <person name="Manuel C.S."/>
            <person name="Stasiewicz M.J."/>
            <person name="Burrell A."/>
            <person name="Roof S."/>
            <person name="Strawn L."/>
            <person name="Fortes E.D."/>
            <person name="Nightingale K.K."/>
            <person name="Kephart D."/>
            <person name="Wiedmann M."/>
        </authorList>
    </citation>
    <scope>NUCLEOTIDE SEQUENCE [LARGE SCALE GENOMIC DNA]</scope>
    <source>
        <strain evidence="2 3">FSL S10-1188</strain>
    </source>
</reference>
<dbReference type="InterPro" id="IPR056902">
    <property type="entry name" value="NTF2_YvbJ"/>
</dbReference>
<name>W7B3Q8_9LIST</name>